<dbReference type="Pfam" id="PF13920">
    <property type="entry name" value="zf-C3HC4_3"/>
    <property type="match status" value="1"/>
</dbReference>
<dbReference type="AlphaFoldDB" id="A0A1Y2B958"/>
<feature type="compositionally biased region" description="Basic and acidic residues" evidence="1">
    <location>
        <begin position="674"/>
        <end position="688"/>
    </location>
</feature>
<feature type="region of interest" description="Disordered" evidence="1">
    <location>
        <begin position="146"/>
        <end position="165"/>
    </location>
</feature>
<dbReference type="OrthoDB" id="1711136at2759"/>
<feature type="region of interest" description="Disordered" evidence="1">
    <location>
        <begin position="244"/>
        <end position="286"/>
    </location>
</feature>
<dbReference type="InterPro" id="IPR001841">
    <property type="entry name" value="Znf_RING"/>
</dbReference>
<name>A0A1Y2B958_9TREE</name>
<dbReference type="InterPro" id="IPR045194">
    <property type="entry name" value="MGRN1/RNF157-like"/>
</dbReference>
<proteinExistence type="predicted"/>
<reference evidence="3 4" key="1">
    <citation type="submission" date="2016-07" db="EMBL/GenBank/DDBJ databases">
        <title>Pervasive Adenine N6-methylation of Active Genes in Fungi.</title>
        <authorList>
            <consortium name="DOE Joint Genome Institute"/>
            <person name="Mondo S.J."/>
            <person name="Dannebaum R.O."/>
            <person name="Kuo R.C."/>
            <person name="Labutti K."/>
            <person name="Haridas S."/>
            <person name="Kuo A."/>
            <person name="Salamov A."/>
            <person name="Ahrendt S.R."/>
            <person name="Lipzen A."/>
            <person name="Sullivan W."/>
            <person name="Andreopoulos W.B."/>
            <person name="Clum A."/>
            <person name="Lindquist E."/>
            <person name="Daum C."/>
            <person name="Ramamoorthy G.K."/>
            <person name="Gryganskyi A."/>
            <person name="Culley D."/>
            <person name="Magnuson J.K."/>
            <person name="James T.Y."/>
            <person name="O'Malley M.A."/>
            <person name="Stajich J.E."/>
            <person name="Spatafora J.W."/>
            <person name="Visel A."/>
            <person name="Grigoriev I.V."/>
        </authorList>
    </citation>
    <scope>NUCLEOTIDE SEQUENCE [LARGE SCALE GENOMIC DNA]</scope>
    <source>
        <strain evidence="3 4">68-887.2</strain>
    </source>
</reference>
<feature type="compositionally biased region" description="Basic and acidic residues" evidence="1">
    <location>
        <begin position="654"/>
        <end position="666"/>
    </location>
</feature>
<evidence type="ECO:0000259" key="2">
    <source>
        <dbReference type="SMART" id="SM00184"/>
    </source>
</evidence>
<dbReference type="PANTHER" id="PTHR22996:SF0">
    <property type="entry name" value="RE60872P-RELATED"/>
    <property type="match status" value="1"/>
</dbReference>
<evidence type="ECO:0000313" key="4">
    <source>
        <dbReference type="Proteomes" id="UP000193986"/>
    </source>
</evidence>
<evidence type="ECO:0000256" key="1">
    <source>
        <dbReference type="SAM" id="MobiDB-lite"/>
    </source>
</evidence>
<dbReference type="Proteomes" id="UP000193986">
    <property type="component" value="Unassembled WGS sequence"/>
</dbReference>
<protein>
    <recommendedName>
        <fullName evidence="2">RING-type domain-containing protein</fullName>
    </recommendedName>
</protein>
<organism evidence="3 4">
    <name type="scientific">Naematelia encephala</name>
    <dbReference type="NCBI Taxonomy" id="71784"/>
    <lineage>
        <taxon>Eukaryota</taxon>
        <taxon>Fungi</taxon>
        <taxon>Dikarya</taxon>
        <taxon>Basidiomycota</taxon>
        <taxon>Agaricomycotina</taxon>
        <taxon>Tremellomycetes</taxon>
        <taxon>Tremellales</taxon>
        <taxon>Naemateliaceae</taxon>
        <taxon>Naematelia</taxon>
    </lineage>
</organism>
<dbReference type="STRING" id="71784.A0A1Y2B958"/>
<feature type="region of interest" description="Disordered" evidence="1">
    <location>
        <begin position="637"/>
        <end position="688"/>
    </location>
</feature>
<dbReference type="GO" id="GO:0008270">
    <property type="term" value="F:zinc ion binding"/>
    <property type="evidence" value="ECO:0007669"/>
    <property type="project" value="UniProtKB-KW"/>
</dbReference>
<dbReference type="InParanoid" id="A0A1Y2B958"/>
<sequence>MTSNVANSNWYTNAYSGPFRTTRLRAPSLLPNSRPTIVHIQQTLVVDAARQAGAVAGSDGKDDKHVRRRETIFGPDVGEDDEPGWTDQGDGEGAKVGVDVIKGWVEKAKTEEGLHATTTLQALVNLKRPTLLLQQLEAEIPGTLDREGEITPATGSRRPSLPTSGPLHTLKFNYDATSPLVSVTLTVHPSPPPSLIGKGSIQEEPKLVYTGVHQGGFNQTFSLPHEHAMDLTSAIAPAPLEGTESSVALDEGDEKKEANVYAVPTRDSRSEDTTRSSLDRSMGNMHIGATQPDLATVPELSTASETVQEDRRTPRRFGIFPRRRQEPDLEAGQIEMTDQAGQADGTNEDGSKEPEKGMRLLIKIEAVGEDGRPLKRRNAQLTHILITGMWSADAASAGSAGQPGKRVWVIKVVRREAIIGAHTFLLKEIYGLSSTSTQQTQTSYPPTAGDVDPYASTPNECIVCLTAPRDVVLLPCRHLVVCRDCAVGMVEFGAGGKVGRREDNAVTAEDGAATGAGGATPAVPNPQVAGGTTERGRERRKKKAKGWYCPVCRQPYTSLLRLALPASAKPPRTPGASRLPSRAPSIRSVRSTNTLRRVPSIAPTLPDGAERMLEGLYPHGHDDDDDDDNMVDIEPVAHSERPQFVLGPEVDEDDKVKEEVEHREVAGEGSRGSSRQDAREGAGWREVP</sequence>
<feature type="region of interest" description="Disordered" evidence="1">
    <location>
        <begin position="511"/>
        <end position="542"/>
    </location>
</feature>
<dbReference type="Gene3D" id="3.30.40.10">
    <property type="entry name" value="Zinc/RING finger domain, C3HC4 (zinc finger)"/>
    <property type="match status" value="1"/>
</dbReference>
<gene>
    <name evidence="3" type="ORF">BCR39DRAFT_526283</name>
</gene>
<dbReference type="GO" id="GO:0005737">
    <property type="term" value="C:cytoplasm"/>
    <property type="evidence" value="ECO:0007669"/>
    <property type="project" value="TreeGrafter"/>
</dbReference>
<keyword evidence="4" id="KW-1185">Reference proteome</keyword>
<dbReference type="GO" id="GO:0016567">
    <property type="term" value="P:protein ubiquitination"/>
    <property type="evidence" value="ECO:0007669"/>
    <property type="project" value="TreeGrafter"/>
</dbReference>
<dbReference type="SUPFAM" id="SSF57850">
    <property type="entry name" value="RING/U-box"/>
    <property type="match status" value="1"/>
</dbReference>
<feature type="domain" description="RING-type" evidence="2">
    <location>
        <begin position="461"/>
        <end position="552"/>
    </location>
</feature>
<dbReference type="PANTHER" id="PTHR22996">
    <property type="entry name" value="MAHOGUNIN"/>
    <property type="match status" value="1"/>
</dbReference>
<comment type="caution">
    <text evidence="3">The sequence shown here is derived from an EMBL/GenBank/DDBJ whole genome shotgun (WGS) entry which is preliminary data.</text>
</comment>
<accession>A0A1Y2B958</accession>
<dbReference type="InterPro" id="IPR013083">
    <property type="entry name" value="Znf_RING/FYVE/PHD"/>
</dbReference>
<dbReference type="GO" id="GO:0061630">
    <property type="term" value="F:ubiquitin protein ligase activity"/>
    <property type="evidence" value="ECO:0007669"/>
    <property type="project" value="UniProtKB-EC"/>
</dbReference>
<dbReference type="SMART" id="SM00184">
    <property type="entry name" value="RING"/>
    <property type="match status" value="1"/>
</dbReference>
<feature type="region of interest" description="Disordered" evidence="1">
    <location>
        <begin position="74"/>
        <end position="93"/>
    </location>
</feature>
<evidence type="ECO:0000313" key="3">
    <source>
        <dbReference type="EMBL" id="ORY31359.1"/>
    </source>
</evidence>
<feature type="compositionally biased region" description="Basic and acidic residues" evidence="1">
    <location>
        <begin position="266"/>
        <end position="278"/>
    </location>
</feature>
<dbReference type="EMBL" id="MCFC01000015">
    <property type="protein sequence ID" value="ORY31359.1"/>
    <property type="molecule type" value="Genomic_DNA"/>
</dbReference>
<feature type="region of interest" description="Disordered" evidence="1">
    <location>
        <begin position="322"/>
        <end position="353"/>
    </location>
</feature>